<keyword evidence="6" id="KW-1185">Reference proteome</keyword>
<dbReference type="InterPro" id="IPR051695">
    <property type="entry name" value="Phosphoglycerate_Mutase"/>
</dbReference>
<accession>A0A0R1W0P1</accession>
<evidence type="ECO:0000313" key="6">
    <source>
        <dbReference type="Proteomes" id="UP000051315"/>
    </source>
</evidence>
<dbReference type="OrthoDB" id="4131070at2"/>
<evidence type="ECO:0000256" key="2">
    <source>
        <dbReference type="PIRSR" id="PIRSR613078-1"/>
    </source>
</evidence>
<dbReference type="Pfam" id="PF00300">
    <property type="entry name" value="His_Phos_1"/>
    <property type="match status" value="1"/>
</dbReference>
<keyword evidence="1" id="KW-0378">Hydrolase</keyword>
<feature type="binding site" evidence="3">
    <location>
        <position position="60"/>
    </location>
    <ligand>
        <name>substrate</name>
    </ligand>
</feature>
<dbReference type="GO" id="GO:0043456">
    <property type="term" value="P:regulation of pentose-phosphate shunt"/>
    <property type="evidence" value="ECO:0007669"/>
    <property type="project" value="TreeGrafter"/>
</dbReference>
<protein>
    <submittedName>
        <fullName evidence="5">Phosphoglycerate mutase family protein</fullName>
    </submittedName>
</protein>
<dbReference type="PATRIC" id="fig|1423735.3.peg.1720"/>
<dbReference type="PANTHER" id="PTHR46517:SF1">
    <property type="entry name" value="FRUCTOSE-2,6-BISPHOSPHATASE TIGAR"/>
    <property type="match status" value="1"/>
</dbReference>
<sequence>MKTITVYLVRHGQTYFNKFNKMQGWSDSPLTPAGIQGAQEAAERLRHLTFTHAYSSDTTRAMHTCELILGKNMNTVVPYTTTPFFREVFYGYFEGEDSAKTWYAVGAPHGARNFKEIIAKYNIDASKDFMNDIDPFHDAETATQYWTRLSKGFKMLREQNLNGDNVLLVSHGTTIRSIVEKFGNGQFDTTVAPRNASVTKILLTDEGIEVVYYNRLDQVN</sequence>
<evidence type="ECO:0000256" key="1">
    <source>
        <dbReference type="ARBA" id="ARBA00022801"/>
    </source>
</evidence>
<proteinExistence type="predicted"/>
<comment type="caution">
    <text evidence="5">The sequence shown here is derived from an EMBL/GenBank/DDBJ whole genome shotgun (WGS) entry which is preliminary data.</text>
</comment>
<dbReference type="AlphaFoldDB" id="A0A0R1W0P1"/>
<dbReference type="RefSeq" id="WP_057824670.1">
    <property type="nucleotide sequence ID" value="NZ_AZFX01000050.1"/>
</dbReference>
<dbReference type="STRING" id="1423735.FC15_GL001657"/>
<dbReference type="GO" id="GO:0005829">
    <property type="term" value="C:cytosol"/>
    <property type="evidence" value="ECO:0007669"/>
    <property type="project" value="TreeGrafter"/>
</dbReference>
<dbReference type="PANTHER" id="PTHR46517">
    <property type="entry name" value="FRUCTOSE-2,6-BISPHOSPHATASE TIGAR"/>
    <property type="match status" value="1"/>
</dbReference>
<feature type="active site" description="Tele-phosphohistidine intermediate" evidence="2">
    <location>
        <position position="11"/>
    </location>
</feature>
<organism evidence="5 6">
    <name type="scientific">Lapidilactobacillus concavus DSM 17758</name>
    <dbReference type="NCBI Taxonomy" id="1423735"/>
    <lineage>
        <taxon>Bacteria</taxon>
        <taxon>Bacillati</taxon>
        <taxon>Bacillota</taxon>
        <taxon>Bacilli</taxon>
        <taxon>Lactobacillales</taxon>
        <taxon>Lactobacillaceae</taxon>
        <taxon>Lapidilactobacillus</taxon>
    </lineage>
</organism>
<feature type="binding site" evidence="3">
    <location>
        <begin position="87"/>
        <end position="90"/>
    </location>
    <ligand>
        <name>substrate</name>
    </ligand>
</feature>
<feature type="site" description="Transition state stabilizer" evidence="4">
    <location>
        <position position="171"/>
    </location>
</feature>
<reference evidence="5 6" key="1">
    <citation type="journal article" date="2015" name="Genome Announc.">
        <title>Expanding the biotechnology potential of lactobacilli through comparative genomics of 213 strains and associated genera.</title>
        <authorList>
            <person name="Sun Z."/>
            <person name="Harris H.M."/>
            <person name="McCann A."/>
            <person name="Guo C."/>
            <person name="Argimon S."/>
            <person name="Zhang W."/>
            <person name="Yang X."/>
            <person name="Jeffery I.B."/>
            <person name="Cooney J.C."/>
            <person name="Kagawa T.F."/>
            <person name="Liu W."/>
            <person name="Song Y."/>
            <person name="Salvetti E."/>
            <person name="Wrobel A."/>
            <person name="Rasinkangas P."/>
            <person name="Parkhill J."/>
            <person name="Rea M.C."/>
            <person name="O'Sullivan O."/>
            <person name="Ritari J."/>
            <person name="Douillard F.P."/>
            <person name="Paul Ross R."/>
            <person name="Yang R."/>
            <person name="Briner A.E."/>
            <person name="Felis G.E."/>
            <person name="de Vos W.M."/>
            <person name="Barrangou R."/>
            <person name="Klaenhammer T.R."/>
            <person name="Caufield P.W."/>
            <person name="Cui Y."/>
            <person name="Zhang H."/>
            <person name="O'Toole P.W."/>
        </authorList>
    </citation>
    <scope>NUCLEOTIDE SEQUENCE [LARGE SCALE GENOMIC DNA]</scope>
    <source>
        <strain evidence="5 6">DSM 17758</strain>
    </source>
</reference>
<evidence type="ECO:0000313" key="5">
    <source>
        <dbReference type="EMBL" id="KRM09444.1"/>
    </source>
</evidence>
<dbReference type="SMART" id="SM00855">
    <property type="entry name" value="PGAM"/>
    <property type="match status" value="1"/>
</dbReference>
<dbReference type="SUPFAM" id="SSF53254">
    <property type="entry name" value="Phosphoglycerate mutase-like"/>
    <property type="match status" value="1"/>
</dbReference>
<dbReference type="InterPro" id="IPR029033">
    <property type="entry name" value="His_PPase_superfam"/>
</dbReference>
<dbReference type="GO" id="GO:0045820">
    <property type="term" value="P:negative regulation of glycolytic process"/>
    <property type="evidence" value="ECO:0007669"/>
    <property type="project" value="TreeGrafter"/>
</dbReference>
<dbReference type="CDD" id="cd07067">
    <property type="entry name" value="HP_PGM_like"/>
    <property type="match status" value="1"/>
</dbReference>
<gene>
    <name evidence="5" type="ORF">FC15_GL001657</name>
</gene>
<feature type="active site" description="Proton donor/acceptor" evidence="2">
    <location>
        <position position="87"/>
    </location>
</feature>
<dbReference type="Gene3D" id="3.40.50.1240">
    <property type="entry name" value="Phosphoglycerate mutase-like"/>
    <property type="match status" value="1"/>
</dbReference>
<feature type="binding site" evidence="3">
    <location>
        <begin position="10"/>
        <end position="17"/>
    </location>
    <ligand>
        <name>substrate</name>
    </ligand>
</feature>
<name>A0A0R1W0P1_9LACO</name>
<dbReference type="GO" id="GO:0004331">
    <property type="term" value="F:fructose-2,6-bisphosphate 2-phosphatase activity"/>
    <property type="evidence" value="ECO:0007669"/>
    <property type="project" value="TreeGrafter"/>
</dbReference>
<evidence type="ECO:0000256" key="4">
    <source>
        <dbReference type="PIRSR" id="PIRSR613078-3"/>
    </source>
</evidence>
<dbReference type="EMBL" id="AZFX01000050">
    <property type="protein sequence ID" value="KRM09444.1"/>
    <property type="molecule type" value="Genomic_DNA"/>
</dbReference>
<evidence type="ECO:0000256" key="3">
    <source>
        <dbReference type="PIRSR" id="PIRSR613078-2"/>
    </source>
</evidence>
<dbReference type="InterPro" id="IPR013078">
    <property type="entry name" value="His_Pase_superF_clade-1"/>
</dbReference>
<dbReference type="Proteomes" id="UP000051315">
    <property type="component" value="Unassembled WGS sequence"/>
</dbReference>